<feature type="repeat" description="Filamin" evidence="4">
    <location>
        <begin position="479"/>
        <end position="573"/>
    </location>
</feature>
<dbReference type="Pfam" id="PF00630">
    <property type="entry name" value="Filamin"/>
    <property type="match status" value="10"/>
</dbReference>
<feature type="repeat" description="Filamin" evidence="4">
    <location>
        <begin position="697"/>
        <end position="764"/>
    </location>
</feature>
<feature type="repeat" description="Filamin" evidence="4">
    <location>
        <begin position="1328"/>
        <end position="1420"/>
    </location>
</feature>
<keyword evidence="7" id="KW-1185">Reference proteome</keyword>
<reference evidence="6" key="1">
    <citation type="submission" date="2021-09" db="EMBL/GenBank/DDBJ databases">
        <authorList>
            <consortium name="Pathogen Informatics"/>
        </authorList>
    </citation>
    <scope>NUCLEOTIDE SEQUENCE</scope>
</reference>
<feature type="domain" description="Calponin-homology (CH)" evidence="5">
    <location>
        <begin position="182"/>
        <end position="286"/>
    </location>
</feature>
<dbReference type="InterPro" id="IPR017868">
    <property type="entry name" value="Filamin/ABP280_repeat-like"/>
</dbReference>
<dbReference type="InterPro" id="IPR001298">
    <property type="entry name" value="Filamin/ABP280_rpt"/>
</dbReference>
<evidence type="ECO:0000256" key="4">
    <source>
        <dbReference type="PROSITE-ProRule" id="PRU00087"/>
    </source>
</evidence>
<dbReference type="PANTHER" id="PTHR38537">
    <property type="entry name" value="JITTERBUG, ISOFORM N"/>
    <property type="match status" value="1"/>
</dbReference>
<dbReference type="InterPro" id="IPR036872">
    <property type="entry name" value="CH_dom_sf"/>
</dbReference>
<sequence length="1749" mass="190903">MLKSIICSVDTATTLMGWRGCTKRAIIKALRRMVVICMNCASLQIAMVEQQHDAKWKRIQLNTFTRWVKQKLEQVNVTVSDLKTDFEEGLKLIRLVEVLSGKSFGRHNKKVIFRHQKLENISLALQFLENEEHIKLINIDSSAIANHNLKLILGLVWTLILHYSIPKQVWDHPSGELGSNEVSAKEKLLTWIRAKLPTELSVTNFTFDWNDGILLGALVDSCAPDLEVGWRKWSPSEALQSTFTAMRLASDYLGVTALIEPEELISPDVDEKSVMTYLLQFPGAKYIPSLGRLCDVVLMPVVGVTTGFTLQTRDAMVVPEVFINGPNESLVHYTQCRLSDTVYEFKYQPETPGEHKIMATVRDNASGDLAKLTTTKIMAVEGMDTSSILVDGLKNETVAVGQRKDIAIDIGNLKPVKNGVEVTVEEIGKVDGSKYLISLEHERNSNIYRGFWTAEKLGKTKICVFFDENLVREYIVIVRYDEDANKCRAIGEGLQHAVVGMPAKFLVDVKDGGKGKTEVSIKGPSKVKTNVVDNNNGLCTVEYTTETPGLYEIMIYYGERKKQIPGSPFMLLTDYERDPSKIVITESSNGLARVGVPTSLTVDATLTALEPVSARLPADFEQPTVEEIRPRVYRVTFIPSATTNGTIALELLYGGELIGKPLIFVVEAEEGCVVLKNRSGGFLPSVMQASVQFEALIDVTAVGKIDELVAEIKGPDGKLRKSALTEDCNKGMYLLDFVPDLAGMYVVVIYVNGKPFSDPYRLTAVPVGSANKCFVESKSLDKFWTAGEPKVFVVSTKDGGEGALNVLTDNVDLETKIEKKEDGFYIVTLTPHVEGQHRVALMYGGVDIPDGTFDFECVSSSLDENVPGTAESRDDEHLIPHSFRFAVATEYQFNKLTASVKMPSGTDDTAYMNYNGDGSVTVTYHPKECGSHQLFIQHDGINMSGSPISFYVNEAHEEYATVYGPGLLQAVVGEPAAFTVCAKGSPTKNLSVAIEGAAKATIKCHDNKDGTCSVVWTPPVPGKYKVHVKLSGKPVRNSPFVVFVSDKGQKRAHLSLKSTALSEITININNTGIEDLVASVRSPNGIAEPCIIRQIDPAHIGISFLPHEMGEHSVTVKKNEQIIQKSSFRVEDIKNQAKDASKVAVSGEGKANALCQQDNIFEIDTRNAGSGDLSVSIQGPSEAELRCNENKGGLANIVYRPTEPGIYILSVKFAGAHVNGSPFTINCTGEGLGIMKESASLKMKQAPVVLPGQDTAIYLQLENVSPMDTKAKIVDPNGCSKEIEVRDLGDHLYGIEFTPALDGPHAISIFCKGQHVSGSPFQFTVGHLNEVGAHKVRAAGVGLNRAETNKKQSFNLYTREAGRGELEVTVEGPSKADLQFHEHEDGNCHLGYKITKSGEYLISVKFNAEHIPDSPFKVVAVSEVGEARRLELTSLADSGTPGEICSFIINTHGATGHLEAKLHTPSNRIEIVDILPVDENDSYCVRFIPIETGDYYVNVTLDDAPMHDSPFRFRIGTGWDNDPSVITVVGDGIRGGQTGELSSFIINTCNAGIGLLQIRFDGPSEVTLNACDSSFFSSNYHYFFHVEEGYKVCYIALAPGPYYVTIKYSGIHIPGSPFKIVVEGKKLGGGKPGSTSLKIDAHVRVGKNIIGQAPVFSGDASKVIVTGPGLNKFFPGHLAVFNIDTGLAGDNILYVGLLTSKGPCQQIALQHLGDGQYVVKYLVQEEVTGFIFIKYGDVNVPGSPFAISF</sequence>
<feature type="repeat" description="Filamin" evidence="4">
    <location>
        <begin position="765"/>
        <end position="857"/>
    </location>
</feature>
<dbReference type="OrthoDB" id="5334309at2759"/>
<dbReference type="FunFam" id="1.10.418.10:FF:000006">
    <property type="entry name" value="Filamin-B isoform A"/>
    <property type="match status" value="1"/>
</dbReference>
<organism evidence="6 7">
    <name type="scientific">Cercopithifilaria johnstoni</name>
    <dbReference type="NCBI Taxonomy" id="2874296"/>
    <lineage>
        <taxon>Eukaryota</taxon>
        <taxon>Metazoa</taxon>
        <taxon>Ecdysozoa</taxon>
        <taxon>Nematoda</taxon>
        <taxon>Chromadorea</taxon>
        <taxon>Rhabditida</taxon>
        <taxon>Spirurina</taxon>
        <taxon>Spiruromorpha</taxon>
        <taxon>Filarioidea</taxon>
        <taxon>Onchocercidae</taxon>
        <taxon>Cercopithifilaria</taxon>
    </lineage>
</organism>
<dbReference type="Gene3D" id="2.60.40.10">
    <property type="entry name" value="Immunoglobulins"/>
    <property type="match status" value="14"/>
</dbReference>
<gene>
    <name evidence="6" type="ORF">CJOHNSTONI_LOCUS8012</name>
</gene>
<name>A0A8J2QAT7_9BILA</name>
<accession>A0A8J2QAT7</accession>
<feature type="repeat" description="Filamin" evidence="4">
    <location>
        <begin position="1518"/>
        <end position="1622"/>
    </location>
</feature>
<feature type="repeat" description="Filamin" evidence="4">
    <location>
        <begin position="867"/>
        <end position="952"/>
    </location>
</feature>
<evidence type="ECO:0000256" key="1">
    <source>
        <dbReference type="ARBA" id="ARBA00009238"/>
    </source>
</evidence>
<dbReference type="SMART" id="SM00033">
    <property type="entry name" value="CH"/>
    <property type="match status" value="2"/>
</dbReference>
<dbReference type="Pfam" id="PF00307">
    <property type="entry name" value="CH"/>
    <property type="match status" value="2"/>
</dbReference>
<dbReference type="FunFam" id="2.60.40.10:FF:000096">
    <property type="entry name" value="filamin-C isoform X2"/>
    <property type="match status" value="1"/>
</dbReference>
<evidence type="ECO:0000313" key="6">
    <source>
        <dbReference type="EMBL" id="CAG9538290.1"/>
    </source>
</evidence>
<dbReference type="SUPFAM" id="SSF47576">
    <property type="entry name" value="Calponin-homology domain, CH-domain"/>
    <property type="match status" value="1"/>
</dbReference>
<feature type="repeat" description="Filamin" evidence="4">
    <location>
        <begin position="1422"/>
        <end position="1515"/>
    </location>
</feature>
<feature type="repeat" description="Filamin" evidence="4">
    <location>
        <begin position="1655"/>
        <end position="1749"/>
    </location>
</feature>
<dbReference type="PANTHER" id="PTHR38537:SF8">
    <property type="entry name" value="FILAMIN-A"/>
    <property type="match status" value="1"/>
</dbReference>
<dbReference type="Gene3D" id="1.10.418.10">
    <property type="entry name" value="Calponin-like domain"/>
    <property type="match status" value="2"/>
</dbReference>
<evidence type="ECO:0000313" key="7">
    <source>
        <dbReference type="Proteomes" id="UP000746747"/>
    </source>
</evidence>
<dbReference type="PROSITE" id="PS50021">
    <property type="entry name" value="CH"/>
    <property type="match status" value="2"/>
</dbReference>
<proteinExistence type="inferred from homology"/>
<dbReference type="GO" id="GO:0030036">
    <property type="term" value="P:actin cytoskeleton organization"/>
    <property type="evidence" value="ECO:0007669"/>
    <property type="project" value="InterPro"/>
</dbReference>
<dbReference type="SUPFAM" id="SSF81296">
    <property type="entry name" value="E set domains"/>
    <property type="match status" value="14"/>
</dbReference>
<dbReference type="Proteomes" id="UP000746747">
    <property type="component" value="Unassembled WGS sequence"/>
</dbReference>
<dbReference type="InterPro" id="IPR001715">
    <property type="entry name" value="CH_dom"/>
</dbReference>
<feature type="domain" description="Calponin-homology (CH)" evidence="5">
    <location>
        <begin position="58"/>
        <end position="164"/>
    </location>
</feature>
<evidence type="ECO:0000256" key="3">
    <source>
        <dbReference type="ARBA" id="ARBA00023203"/>
    </source>
</evidence>
<evidence type="ECO:0000259" key="5">
    <source>
        <dbReference type="PROSITE" id="PS50021"/>
    </source>
</evidence>
<protein>
    <recommendedName>
        <fullName evidence="5">Calponin-homology (CH) domain-containing protein</fullName>
    </recommendedName>
</protein>
<dbReference type="InterPro" id="IPR044801">
    <property type="entry name" value="Filamin"/>
</dbReference>
<feature type="repeat" description="Filamin" evidence="4">
    <location>
        <begin position="1231"/>
        <end position="1325"/>
    </location>
</feature>
<comment type="similarity">
    <text evidence="1">Belongs to the filamin family.</text>
</comment>
<dbReference type="SMART" id="SM00557">
    <property type="entry name" value="IG_FLMN"/>
    <property type="match status" value="12"/>
</dbReference>
<dbReference type="EMBL" id="CAKAEH010001647">
    <property type="protein sequence ID" value="CAG9538290.1"/>
    <property type="molecule type" value="Genomic_DNA"/>
</dbReference>
<comment type="caution">
    <text evidence="6">The sequence shown here is derived from an EMBL/GenBank/DDBJ whole genome shotgun (WGS) entry which is preliminary data.</text>
</comment>
<dbReference type="GO" id="GO:0051015">
    <property type="term" value="F:actin filament binding"/>
    <property type="evidence" value="ECO:0007669"/>
    <property type="project" value="InterPro"/>
</dbReference>
<feature type="repeat" description="Filamin" evidence="4">
    <location>
        <begin position="1135"/>
        <end position="1227"/>
    </location>
</feature>
<feature type="repeat" description="Filamin" evidence="4">
    <location>
        <begin position="952"/>
        <end position="1044"/>
    </location>
</feature>
<dbReference type="InterPro" id="IPR013783">
    <property type="entry name" value="Ig-like_fold"/>
</dbReference>
<evidence type="ECO:0000256" key="2">
    <source>
        <dbReference type="ARBA" id="ARBA00022737"/>
    </source>
</evidence>
<keyword evidence="3" id="KW-0009">Actin-binding</keyword>
<feature type="repeat" description="Filamin" evidence="4">
    <location>
        <begin position="1042"/>
        <end position="1132"/>
    </location>
</feature>
<dbReference type="PROSITE" id="PS50194">
    <property type="entry name" value="FILAMIN_REPEAT"/>
    <property type="match status" value="12"/>
</dbReference>
<dbReference type="InterPro" id="IPR014756">
    <property type="entry name" value="Ig_E-set"/>
</dbReference>
<keyword evidence="2" id="KW-0677">Repeat</keyword>